<dbReference type="RefSeq" id="WP_158764426.1">
    <property type="nucleotide sequence ID" value="NZ_CP047045.1"/>
</dbReference>
<evidence type="ECO:0000256" key="1">
    <source>
        <dbReference type="ARBA" id="ARBA00022553"/>
    </source>
</evidence>
<dbReference type="SMART" id="SM00448">
    <property type="entry name" value="REC"/>
    <property type="match status" value="1"/>
</dbReference>
<proteinExistence type="predicted"/>
<dbReference type="EMBL" id="CP047045">
    <property type="protein sequence ID" value="QGZ93423.1"/>
    <property type="molecule type" value="Genomic_DNA"/>
</dbReference>
<evidence type="ECO:0000256" key="2">
    <source>
        <dbReference type="PROSITE-ProRule" id="PRU00169"/>
    </source>
</evidence>
<evidence type="ECO:0000313" key="5">
    <source>
        <dbReference type="Proteomes" id="UP000431269"/>
    </source>
</evidence>
<name>A0A6I6MQH4_9CAUL</name>
<sequence length="124" mass="12924">MTKGRICLIDDDSFIRDALALGLTDGGYDVMTAPGAAAGLDLVARQGADAIVTDLNMPGTSGAQLIAEARIAWPDMPIVAISGEVGANAATLARSFGANAYLQKPFSARTLIMLLEELRSQNQS</sequence>
<feature type="domain" description="Response regulatory" evidence="3">
    <location>
        <begin position="5"/>
        <end position="119"/>
    </location>
</feature>
<dbReference type="InterPro" id="IPR011006">
    <property type="entry name" value="CheY-like_superfamily"/>
</dbReference>
<dbReference type="SUPFAM" id="SSF52172">
    <property type="entry name" value="CheY-like"/>
    <property type="match status" value="1"/>
</dbReference>
<dbReference type="InterPro" id="IPR050595">
    <property type="entry name" value="Bact_response_regulator"/>
</dbReference>
<evidence type="ECO:0000259" key="3">
    <source>
        <dbReference type="PROSITE" id="PS50110"/>
    </source>
</evidence>
<dbReference type="InterPro" id="IPR001789">
    <property type="entry name" value="Sig_transdc_resp-reg_receiver"/>
</dbReference>
<dbReference type="Proteomes" id="UP000431269">
    <property type="component" value="Chromosome"/>
</dbReference>
<dbReference type="PANTHER" id="PTHR44591:SF3">
    <property type="entry name" value="RESPONSE REGULATORY DOMAIN-CONTAINING PROTEIN"/>
    <property type="match status" value="1"/>
</dbReference>
<keyword evidence="1 2" id="KW-0597">Phosphoprotein</keyword>
<evidence type="ECO:0000313" key="4">
    <source>
        <dbReference type="EMBL" id="QGZ93423.1"/>
    </source>
</evidence>
<dbReference type="KEGG" id="tsv:DSM104635_00233"/>
<dbReference type="PROSITE" id="PS50110">
    <property type="entry name" value="RESPONSE_REGULATORY"/>
    <property type="match status" value="1"/>
</dbReference>
<feature type="modified residue" description="4-aspartylphosphate" evidence="2">
    <location>
        <position position="54"/>
    </location>
</feature>
<dbReference type="AlphaFoldDB" id="A0A6I6MQH4"/>
<dbReference type="GO" id="GO:0000160">
    <property type="term" value="P:phosphorelay signal transduction system"/>
    <property type="evidence" value="ECO:0007669"/>
    <property type="project" value="InterPro"/>
</dbReference>
<dbReference type="Pfam" id="PF00072">
    <property type="entry name" value="Response_reg"/>
    <property type="match status" value="1"/>
</dbReference>
<dbReference type="CDD" id="cd00156">
    <property type="entry name" value="REC"/>
    <property type="match status" value="1"/>
</dbReference>
<dbReference type="PANTHER" id="PTHR44591">
    <property type="entry name" value="STRESS RESPONSE REGULATOR PROTEIN 1"/>
    <property type="match status" value="1"/>
</dbReference>
<protein>
    <submittedName>
        <fullName evidence="4">Transcriptional regulatory protein WalR</fullName>
    </submittedName>
</protein>
<accession>A0A6I6MQH4</accession>
<reference evidence="5" key="1">
    <citation type="submission" date="2019-12" db="EMBL/GenBank/DDBJ databases">
        <title>Complete genome of Terracaulis silvestris 0127_4.</title>
        <authorList>
            <person name="Vieira S."/>
            <person name="Riedel T."/>
            <person name="Sproer C."/>
            <person name="Pascual J."/>
            <person name="Boedeker C."/>
            <person name="Overmann J."/>
        </authorList>
    </citation>
    <scope>NUCLEOTIDE SEQUENCE [LARGE SCALE GENOMIC DNA]</scope>
    <source>
        <strain evidence="5">0127_4</strain>
    </source>
</reference>
<dbReference type="Gene3D" id="3.40.50.2300">
    <property type="match status" value="1"/>
</dbReference>
<organism evidence="4 5">
    <name type="scientific">Terricaulis silvestris</name>
    <dbReference type="NCBI Taxonomy" id="2686094"/>
    <lineage>
        <taxon>Bacteria</taxon>
        <taxon>Pseudomonadati</taxon>
        <taxon>Pseudomonadota</taxon>
        <taxon>Alphaproteobacteria</taxon>
        <taxon>Caulobacterales</taxon>
        <taxon>Caulobacteraceae</taxon>
        <taxon>Terricaulis</taxon>
    </lineage>
</organism>
<keyword evidence="5" id="KW-1185">Reference proteome</keyword>
<gene>
    <name evidence="4" type="primary">walR</name>
    <name evidence="4" type="ORF">DSM104635_00233</name>
</gene>